<evidence type="ECO:0000313" key="4">
    <source>
        <dbReference type="EMBL" id="MED4401687.1"/>
    </source>
</evidence>
<dbReference type="InterPro" id="IPR036034">
    <property type="entry name" value="PDZ_sf"/>
</dbReference>
<reference evidence="4 5" key="1">
    <citation type="submission" date="2023-03" db="EMBL/GenBank/DDBJ databases">
        <title>Bacillus Genome Sequencing.</title>
        <authorList>
            <person name="Dunlap C."/>
        </authorList>
    </citation>
    <scope>NUCLEOTIDE SEQUENCE [LARGE SCALE GENOMIC DNA]</scope>
    <source>
        <strain evidence="4 5">NRS-1717</strain>
    </source>
</reference>
<keyword evidence="1 4" id="KW-0645">Protease</keyword>
<dbReference type="Proteomes" id="UP001342826">
    <property type="component" value="Unassembled WGS sequence"/>
</dbReference>
<evidence type="ECO:0000256" key="1">
    <source>
        <dbReference type="PROSITE-ProRule" id="PRU01122"/>
    </source>
</evidence>
<dbReference type="SUPFAM" id="SSF54211">
    <property type="entry name" value="Ribosomal protein S5 domain 2-like"/>
    <property type="match status" value="1"/>
</dbReference>
<dbReference type="InterPro" id="IPR001478">
    <property type="entry name" value="PDZ"/>
</dbReference>
<dbReference type="NCBIfam" id="NF041438">
    <property type="entry name" value="SepM_fam_S16"/>
    <property type="match status" value="1"/>
</dbReference>
<dbReference type="InterPro" id="IPR008269">
    <property type="entry name" value="Lon_proteolytic"/>
</dbReference>
<dbReference type="SMART" id="SM00228">
    <property type="entry name" value="PDZ"/>
    <property type="match status" value="1"/>
</dbReference>
<comment type="caution">
    <text evidence="4">The sequence shown here is derived from an EMBL/GenBank/DDBJ whole genome shotgun (WGS) entry which is preliminary data.</text>
</comment>
<dbReference type="EC" id="3.4.21.53" evidence="1"/>
<dbReference type="GO" id="GO:0008233">
    <property type="term" value="F:peptidase activity"/>
    <property type="evidence" value="ECO:0007669"/>
    <property type="project" value="UniProtKB-KW"/>
</dbReference>
<name>A0ABU6NZ84_9BACI</name>
<dbReference type="InterPro" id="IPR027065">
    <property type="entry name" value="Lon_Prtase"/>
</dbReference>
<feature type="domain" description="Lon proteolytic" evidence="3">
    <location>
        <begin position="229"/>
        <end position="336"/>
    </location>
</feature>
<dbReference type="RefSeq" id="WP_066230583.1">
    <property type="nucleotide sequence ID" value="NZ_JARTFQ010000006.1"/>
</dbReference>
<feature type="domain" description="PDZ" evidence="2">
    <location>
        <begin position="100"/>
        <end position="186"/>
    </location>
</feature>
<feature type="active site" evidence="1">
    <location>
        <position position="279"/>
    </location>
</feature>
<dbReference type="PROSITE" id="PS50106">
    <property type="entry name" value="PDZ"/>
    <property type="match status" value="1"/>
</dbReference>
<accession>A0ABU6NZ84</accession>
<gene>
    <name evidence="4" type="ORF">P9271_10205</name>
</gene>
<evidence type="ECO:0000313" key="5">
    <source>
        <dbReference type="Proteomes" id="UP001342826"/>
    </source>
</evidence>
<dbReference type="SUPFAM" id="SSF50156">
    <property type="entry name" value="PDZ domain-like"/>
    <property type="match status" value="1"/>
</dbReference>
<dbReference type="Pfam" id="PF13180">
    <property type="entry name" value="PDZ_2"/>
    <property type="match status" value="1"/>
</dbReference>
<dbReference type="Gene3D" id="3.30.230.10">
    <property type="match status" value="1"/>
</dbReference>
<feature type="active site" evidence="1">
    <location>
        <position position="234"/>
    </location>
</feature>
<dbReference type="PROSITE" id="PS51786">
    <property type="entry name" value="LON_PROTEOLYTIC"/>
    <property type="match status" value="1"/>
</dbReference>
<dbReference type="GeneID" id="301141534"/>
<sequence>MKFRTIIRSLLLLIIVLTGLMLIKLPYYITQPGMASELKSIIKVENGHEEEGSFSLTTVRFGRANPVSYVWAKMNDYYKIQPIEEIRSNDESDEEYIERQLHMMKISQDSAIMLAYKKANKKAEAKYNGIYVMQVMKNMPAANVLQVGDRIYKANDNKFDTSEQFTEYISKKQAGEKVKLEYEREDKKNTAVIQLSPFPHNVKRAGIGISTVTDRELSVSPKITLNTKEIGGPSAGLMMTLEIYNQLIEEDLTKGYKIAGTGTINTNGEVGPIGGISQKIVAAHKAGMDIFFAPNEKGAAHSNYNEAKKAAAAIKTKMKIIPVDTFDDAVQYLNRI</sequence>
<dbReference type="PANTHER" id="PTHR10046">
    <property type="entry name" value="ATP DEPENDENT LON PROTEASE FAMILY MEMBER"/>
    <property type="match status" value="1"/>
</dbReference>
<organism evidence="4 5">
    <name type="scientific">Metabacillus fastidiosus</name>
    <dbReference type="NCBI Taxonomy" id="1458"/>
    <lineage>
        <taxon>Bacteria</taxon>
        <taxon>Bacillati</taxon>
        <taxon>Bacillota</taxon>
        <taxon>Bacilli</taxon>
        <taxon>Bacillales</taxon>
        <taxon>Bacillaceae</taxon>
        <taxon>Metabacillus</taxon>
    </lineage>
</organism>
<dbReference type="InterPro" id="IPR014721">
    <property type="entry name" value="Ribsml_uS5_D2-typ_fold_subgr"/>
</dbReference>
<comment type="similarity">
    <text evidence="1">Belongs to the peptidase S16 family.</text>
</comment>
<proteinExistence type="inferred from homology"/>
<evidence type="ECO:0000259" key="3">
    <source>
        <dbReference type="PROSITE" id="PS51786"/>
    </source>
</evidence>
<dbReference type="Pfam" id="PF05362">
    <property type="entry name" value="Lon_C"/>
    <property type="match status" value="1"/>
</dbReference>
<dbReference type="InterPro" id="IPR020568">
    <property type="entry name" value="Ribosomal_Su5_D2-typ_SF"/>
</dbReference>
<evidence type="ECO:0000259" key="2">
    <source>
        <dbReference type="PROSITE" id="PS50106"/>
    </source>
</evidence>
<keyword evidence="1" id="KW-0720">Serine protease</keyword>
<comment type="catalytic activity">
    <reaction evidence="1">
        <text>Hydrolysis of proteins in presence of ATP.</text>
        <dbReference type="EC" id="3.4.21.53"/>
    </reaction>
</comment>
<protein>
    <recommendedName>
        <fullName evidence="1">endopeptidase La</fullName>
        <ecNumber evidence="1">3.4.21.53</ecNumber>
    </recommendedName>
</protein>
<dbReference type="EMBL" id="JARTFS010000006">
    <property type="protein sequence ID" value="MED4401687.1"/>
    <property type="molecule type" value="Genomic_DNA"/>
</dbReference>
<dbReference type="GO" id="GO:0006508">
    <property type="term" value="P:proteolysis"/>
    <property type="evidence" value="ECO:0007669"/>
    <property type="project" value="UniProtKB-KW"/>
</dbReference>
<keyword evidence="1 4" id="KW-0378">Hydrolase</keyword>
<keyword evidence="5" id="KW-1185">Reference proteome</keyword>